<gene>
    <name evidence="4" type="ORF">EHW67_19430</name>
</gene>
<dbReference type="OrthoDB" id="846426at2"/>
<proteinExistence type="predicted"/>
<evidence type="ECO:0000256" key="2">
    <source>
        <dbReference type="ARBA" id="ARBA00022679"/>
    </source>
</evidence>
<evidence type="ECO:0000259" key="3">
    <source>
        <dbReference type="Pfam" id="PF00155"/>
    </source>
</evidence>
<dbReference type="InterPro" id="IPR004839">
    <property type="entry name" value="Aminotransferase_I/II_large"/>
</dbReference>
<dbReference type="Proteomes" id="UP000267585">
    <property type="component" value="Unassembled WGS sequence"/>
</dbReference>
<dbReference type="Gene3D" id="3.90.1150.10">
    <property type="entry name" value="Aspartate Aminotransferase, domain 1"/>
    <property type="match status" value="1"/>
</dbReference>
<dbReference type="GO" id="GO:0030170">
    <property type="term" value="F:pyridoxal phosphate binding"/>
    <property type="evidence" value="ECO:0007669"/>
    <property type="project" value="InterPro"/>
</dbReference>
<keyword evidence="2 4" id="KW-0808">Transferase</keyword>
<dbReference type="InterPro" id="IPR015422">
    <property type="entry name" value="PyrdxlP-dep_Trfase_small"/>
</dbReference>
<evidence type="ECO:0000256" key="1">
    <source>
        <dbReference type="ARBA" id="ARBA00001933"/>
    </source>
</evidence>
<protein>
    <submittedName>
        <fullName evidence="4">Pyridoxal phosphate-dependent aminotransferase family protein</fullName>
    </submittedName>
</protein>
<dbReference type="InterPro" id="IPR015424">
    <property type="entry name" value="PyrdxlP-dep_Trfase"/>
</dbReference>
<name>A0A430K088_9FLAO</name>
<dbReference type="InterPro" id="IPR015421">
    <property type="entry name" value="PyrdxlP-dep_Trfase_major"/>
</dbReference>
<reference evidence="4 5" key="1">
    <citation type="submission" date="2018-11" db="EMBL/GenBank/DDBJ databases">
        <title>Arenibacter aquaticus sp.nov., a marine bacterium isolated from surface seawater in the South China Sea.</title>
        <authorList>
            <person name="Guo J."/>
            <person name="Sun J."/>
        </authorList>
    </citation>
    <scope>NUCLEOTIDE SEQUENCE [LARGE SCALE GENOMIC DNA]</scope>
    <source>
        <strain evidence="4 5">GUO666</strain>
    </source>
</reference>
<dbReference type="Pfam" id="PF00155">
    <property type="entry name" value="Aminotran_1_2"/>
    <property type="match status" value="1"/>
</dbReference>
<comment type="caution">
    <text evidence="4">The sequence shown here is derived from an EMBL/GenBank/DDBJ whole genome shotgun (WGS) entry which is preliminary data.</text>
</comment>
<dbReference type="RefSeq" id="WP_126164037.1">
    <property type="nucleotide sequence ID" value="NZ_RQPJ01000021.1"/>
</dbReference>
<accession>A0A430K088</accession>
<dbReference type="GO" id="GO:0008483">
    <property type="term" value="F:transaminase activity"/>
    <property type="evidence" value="ECO:0007669"/>
    <property type="project" value="UniProtKB-KW"/>
</dbReference>
<dbReference type="PANTHER" id="PTHR13693">
    <property type="entry name" value="CLASS II AMINOTRANSFERASE/8-AMINO-7-OXONONANOATE SYNTHASE"/>
    <property type="match status" value="1"/>
</dbReference>
<evidence type="ECO:0000313" key="4">
    <source>
        <dbReference type="EMBL" id="RTE52351.1"/>
    </source>
</evidence>
<dbReference type="InterPro" id="IPR050087">
    <property type="entry name" value="AON_synthase_class-II"/>
</dbReference>
<dbReference type="Gene3D" id="3.40.640.10">
    <property type="entry name" value="Type I PLP-dependent aspartate aminotransferase-like (Major domain)"/>
    <property type="match status" value="1"/>
</dbReference>
<keyword evidence="5" id="KW-1185">Reference proteome</keyword>
<dbReference type="SUPFAM" id="SSF53383">
    <property type="entry name" value="PLP-dependent transferases"/>
    <property type="match status" value="1"/>
</dbReference>
<dbReference type="EMBL" id="RQPJ01000021">
    <property type="protein sequence ID" value="RTE52351.1"/>
    <property type="molecule type" value="Genomic_DNA"/>
</dbReference>
<feature type="domain" description="Aminotransferase class I/classII large" evidence="3">
    <location>
        <begin position="63"/>
        <end position="347"/>
    </location>
</feature>
<dbReference type="AlphaFoldDB" id="A0A430K088"/>
<sequence>MTYQIDGFPGREIEINQIKYLYFGGTSYLGLQEDPAFQDIYIANIRKYGTHYGASRKSNIRLSIYEEVEQLLSNLVGSESCITLSSGYLAAQLVRQSLGTGNNIPFYAPNTHSALYTPTESDTQNKPYASFSALNIALREQLKKDKETTAVVFMDAIDFSGSNYPNFEGLKILPLQKIVLVVDDSHGIGLVGDQGGGVFKTVQTLNPKELIVCCSLGKGFAIQGGAIMGTKKRVEQLSNTAFFGGASPAAPAAMACITDGLKLFGKKRKVLKENIEFFRACIKPIDKFISLAEHPAFSFQDESLSRYLEQHKVLVTNFRYPSEESPIMSRIVLSAHHRKEDIYLLCNLISNYYKKNGHL</sequence>
<comment type="cofactor">
    <cofactor evidence="1">
        <name>pyridoxal 5'-phosphate</name>
        <dbReference type="ChEBI" id="CHEBI:597326"/>
    </cofactor>
</comment>
<evidence type="ECO:0000313" key="5">
    <source>
        <dbReference type="Proteomes" id="UP000267585"/>
    </source>
</evidence>
<organism evidence="4 5">
    <name type="scientific">Arenibacter aquaticus</name>
    <dbReference type="NCBI Taxonomy" id="2489054"/>
    <lineage>
        <taxon>Bacteria</taxon>
        <taxon>Pseudomonadati</taxon>
        <taxon>Bacteroidota</taxon>
        <taxon>Flavobacteriia</taxon>
        <taxon>Flavobacteriales</taxon>
        <taxon>Flavobacteriaceae</taxon>
        <taxon>Arenibacter</taxon>
    </lineage>
</organism>
<keyword evidence="4" id="KW-0032">Aminotransferase</keyword>